<dbReference type="RefSeq" id="WP_339109246.1">
    <property type="nucleotide sequence ID" value="NZ_CP135443.1"/>
</dbReference>
<name>A0ABZ1DY79_9RHOB</name>
<evidence type="ECO:0000313" key="2">
    <source>
        <dbReference type="Proteomes" id="UP001623290"/>
    </source>
</evidence>
<reference evidence="1 2" key="1">
    <citation type="submission" date="2023-09" db="EMBL/GenBank/DDBJ databases">
        <title>Thioclava shenzhenensis sp. nov., a multidrug resistant bacteria-antagonizing species isolated from coastal seawater.</title>
        <authorList>
            <person name="Long M."/>
        </authorList>
    </citation>
    <scope>NUCLEOTIDE SEQUENCE [LARGE SCALE GENOMIC DNA]</scope>
    <source>
        <strain evidence="1 2">FTW29</strain>
    </source>
</reference>
<protein>
    <submittedName>
        <fullName evidence="1">Uncharacterized protein</fullName>
    </submittedName>
</protein>
<dbReference type="EMBL" id="CP135443">
    <property type="protein sequence ID" value="WRY33433.1"/>
    <property type="molecule type" value="Genomic_DNA"/>
</dbReference>
<gene>
    <name evidence="1" type="ORF">RPE78_12225</name>
</gene>
<proteinExistence type="predicted"/>
<sequence>MQTMSRTTNSRMPLWAAVGIGAALLALMIHLDPVAQISHAHWQVEHPAF</sequence>
<accession>A0ABZ1DY79</accession>
<organism evidence="1 2">
    <name type="scientific">Thioclava litoralis</name>
    <dbReference type="NCBI Taxonomy" id="3076557"/>
    <lineage>
        <taxon>Bacteria</taxon>
        <taxon>Pseudomonadati</taxon>
        <taxon>Pseudomonadota</taxon>
        <taxon>Alphaproteobacteria</taxon>
        <taxon>Rhodobacterales</taxon>
        <taxon>Paracoccaceae</taxon>
        <taxon>Thioclava</taxon>
    </lineage>
</organism>
<evidence type="ECO:0000313" key="1">
    <source>
        <dbReference type="EMBL" id="WRY33433.1"/>
    </source>
</evidence>
<dbReference type="Proteomes" id="UP001623290">
    <property type="component" value="Chromosome"/>
</dbReference>
<keyword evidence="2" id="KW-1185">Reference proteome</keyword>